<dbReference type="PANTHER" id="PTHR33734:SF22">
    <property type="entry name" value="MEMBRANE-BOUND LYTIC MUREIN TRANSGLYCOSYLASE D"/>
    <property type="match status" value="1"/>
</dbReference>
<keyword evidence="5" id="KW-1185">Reference proteome</keyword>
<dbReference type="SMART" id="SM00257">
    <property type="entry name" value="LysM"/>
    <property type="match status" value="2"/>
</dbReference>
<dbReference type="InterPro" id="IPR036779">
    <property type="entry name" value="LysM_dom_sf"/>
</dbReference>
<feature type="region of interest" description="Disordered" evidence="1">
    <location>
        <begin position="175"/>
        <end position="214"/>
    </location>
</feature>
<feature type="domain" description="LysM" evidence="3">
    <location>
        <begin position="121"/>
        <end position="165"/>
    </location>
</feature>
<gene>
    <name evidence="4" type="ORF">MUN79_21825</name>
</gene>
<organism evidence="4 5">
    <name type="scientific">Hymenobacter cellulosilyticus</name>
    <dbReference type="NCBI Taxonomy" id="2932248"/>
    <lineage>
        <taxon>Bacteria</taxon>
        <taxon>Pseudomonadati</taxon>
        <taxon>Bacteroidota</taxon>
        <taxon>Cytophagia</taxon>
        <taxon>Cytophagales</taxon>
        <taxon>Hymenobacteraceae</taxon>
        <taxon>Hymenobacter</taxon>
    </lineage>
</organism>
<sequence length="214" mass="22625">MTRFSLLLATCVFCGFSASAAVRPVALPDSIGVEYRNNKVLIKHRVAPGETLYGLSRRYKVPVDQIVEENPKLEALVTGQIVLVPRNRVVMNPAGTAKKPAPATPVAASTAGLTTDSRGNKVYKVEKGQTLFSIARRFSTTPDAITRVNKLPDNAGVRIGQTLIIVPAAGSVAAPEPAPVAAAPAPKPAPAAPTNRPSELRIPTGTRTRKPPRP</sequence>
<dbReference type="SUPFAM" id="SSF54106">
    <property type="entry name" value="LysM domain"/>
    <property type="match status" value="2"/>
</dbReference>
<name>A0A8T9Q8B9_9BACT</name>
<reference evidence="4" key="1">
    <citation type="submission" date="2022-04" db="EMBL/GenBank/DDBJ databases">
        <title>Hymenobacter sp. isolated from the air.</title>
        <authorList>
            <person name="Won M."/>
            <person name="Lee C.-M."/>
            <person name="Woen H.-Y."/>
            <person name="Kwon S.-W."/>
        </authorList>
    </citation>
    <scope>NUCLEOTIDE SEQUENCE</scope>
    <source>
        <strain evidence="4">5116S-3</strain>
    </source>
</reference>
<feature type="domain" description="LysM" evidence="3">
    <location>
        <begin position="42"/>
        <end position="91"/>
    </location>
</feature>
<dbReference type="GO" id="GO:0008932">
    <property type="term" value="F:lytic endotransglycosylase activity"/>
    <property type="evidence" value="ECO:0007669"/>
    <property type="project" value="TreeGrafter"/>
</dbReference>
<feature type="signal peptide" evidence="2">
    <location>
        <begin position="1"/>
        <end position="20"/>
    </location>
</feature>
<dbReference type="KEGG" id="hcu:MUN79_21825"/>
<feature type="chain" id="PRO_5035720928" evidence="2">
    <location>
        <begin position="21"/>
        <end position="214"/>
    </location>
</feature>
<evidence type="ECO:0000259" key="3">
    <source>
        <dbReference type="PROSITE" id="PS51782"/>
    </source>
</evidence>
<evidence type="ECO:0000256" key="1">
    <source>
        <dbReference type="SAM" id="MobiDB-lite"/>
    </source>
</evidence>
<evidence type="ECO:0000256" key="2">
    <source>
        <dbReference type="SAM" id="SignalP"/>
    </source>
</evidence>
<evidence type="ECO:0000313" key="4">
    <source>
        <dbReference type="EMBL" id="UOQ71263.1"/>
    </source>
</evidence>
<dbReference type="Gene3D" id="3.10.350.10">
    <property type="entry name" value="LysM domain"/>
    <property type="match status" value="2"/>
</dbReference>
<dbReference type="RefSeq" id="WP_244674671.1">
    <property type="nucleotide sequence ID" value="NZ_CP095046.1"/>
</dbReference>
<dbReference type="PROSITE" id="PS51782">
    <property type="entry name" value="LYSM"/>
    <property type="match status" value="2"/>
</dbReference>
<accession>A0A8T9Q8B9</accession>
<dbReference type="CDD" id="cd00118">
    <property type="entry name" value="LysM"/>
    <property type="match status" value="2"/>
</dbReference>
<dbReference type="PANTHER" id="PTHR33734">
    <property type="entry name" value="LYSM DOMAIN-CONTAINING GPI-ANCHORED PROTEIN 2"/>
    <property type="match status" value="1"/>
</dbReference>
<dbReference type="Pfam" id="PF01476">
    <property type="entry name" value="LysM"/>
    <property type="match status" value="2"/>
</dbReference>
<dbReference type="AlphaFoldDB" id="A0A8T9Q8B9"/>
<protein>
    <submittedName>
        <fullName evidence="4">LysM peptidoglycan-binding domain-containing protein</fullName>
    </submittedName>
</protein>
<keyword evidence="2" id="KW-0732">Signal</keyword>
<dbReference type="EMBL" id="CP095046">
    <property type="protein sequence ID" value="UOQ71263.1"/>
    <property type="molecule type" value="Genomic_DNA"/>
</dbReference>
<dbReference type="Proteomes" id="UP000831796">
    <property type="component" value="Chromosome"/>
</dbReference>
<proteinExistence type="predicted"/>
<evidence type="ECO:0000313" key="5">
    <source>
        <dbReference type="Proteomes" id="UP000831796"/>
    </source>
</evidence>
<feature type="compositionally biased region" description="Low complexity" evidence="1">
    <location>
        <begin position="175"/>
        <end position="184"/>
    </location>
</feature>
<dbReference type="InterPro" id="IPR018392">
    <property type="entry name" value="LysM"/>
</dbReference>